<dbReference type="SUPFAM" id="SSF51735">
    <property type="entry name" value="NAD(P)-binding Rossmann-fold domains"/>
    <property type="match status" value="1"/>
</dbReference>
<dbReference type="Proteomes" id="UP000290365">
    <property type="component" value="Chromosome"/>
</dbReference>
<dbReference type="OrthoDB" id="9809821at2"/>
<evidence type="ECO:0000313" key="4">
    <source>
        <dbReference type="EMBL" id="QBD78959.1"/>
    </source>
</evidence>
<dbReference type="PANTHER" id="PTHR24320:SF227">
    <property type="entry name" value="RETINOL DEHYDROGENASE 11"/>
    <property type="match status" value="1"/>
</dbReference>
<dbReference type="Gene3D" id="3.40.50.720">
    <property type="entry name" value="NAD(P)-binding Rossmann-like Domain"/>
    <property type="match status" value="1"/>
</dbReference>
<dbReference type="InterPro" id="IPR002347">
    <property type="entry name" value="SDR_fam"/>
</dbReference>
<accession>A0A4P6JTP6</accession>
<dbReference type="EMBL" id="CP035758">
    <property type="protein sequence ID" value="QBD78959.1"/>
    <property type="molecule type" value="Genomic_DNA"/>
</dbReference>
<dbReference type="RefSeq" id="WP_129890012.1">
    <property type="nucleotide sequence ID" value="NZ_CP035758.1"/>
</dbReference>
<dbReference type="CDD" id="cd05327">
    <property type="entry name" value="retinol-DH_like_SDR_c_like"/>
    <property type="match status" value="1"/>
</dbReference>
<dbReference type="GO" id="GO:0016491">
    <property type="term" value="F:oxidoreductase activity"/>
    <property type="evidence" value="ECO:0007669"/>
    <property type="project" value="UniProtKB-KW"/>
</dbReference>
<keyword evidence="2" id="KW-0560">Oxidoreductase</keyword>
<keyword evidence="5" id="KW-1185">Reference proteome</keyword>
<dbReference type="AlphaFoldDB" id="A0A4P6JTP6"/>
<dbReference type="PRINTS" id="PR00081">
    <property type="entry name" value="GDHRDH"/>
</dbReference>
<dbReference type="KEGG" id="kbs:EPA93_24435"/>
<dbReference type="InterPro" id="IPR036291">
    <property type="entry name" value="NAD(P)-bd_dom_sf"/>
</dbReference>
<gene>
    <name evidence="4" type="ORF">EPA93_24435</name>
</gene>
<evidence type="ECO:0000256" key="2">
    <source>
        <dbReference type="ARBA" id="ARBA00023002"/>
    </source>
</evidence>
<protein>
    <recommendedName>
        <fullName evidence="3">Probable oxidoreductase</fullName>
    </recommendedName>
</protein>
<dbReference type="FunFam" id="3.40.50.720:FF:000594">
    <property type="entry name" value="Short-chain oxidoreductase"/>
    <property type="match status" value="1"/>
</dbReference>
<reference evidence="4 5" key="1">
    <citation type="submission" date="2019-01" db="EMBL/GenBank/DDBJ databases">
        <title>Ktedonosporobacter rubrisoli SCAWS-G2.</title>
        <authorList>
            <person name="Huang Y."/>
            <person name="Yan B."/>
        </authorList>
    </citation>
    <scope>NUCLEOTIDE SEQUENCE [LARGE SCALE GENOMIC DNA]</scope>
    <source>
        <strain evidence="4 5">SCAWS-G2</strain>
    </source>
</reference>
<organism evidence="4 5">
    <name type="scientific">Ktedonosporobacter rubrisoli</name>
    <dbReference type="NCBI Taxonomy" id="2509675"/>
    <lineage>
        <taxon>Bacteria</taxon>
        <taxon>Bacillati</taxon>
        <taxon>Chloroflexota</taxon>
        <taxon>Ktedonobacteria</taxon>
        <taxon>Ktedonobacterales</taxon>
        <taxon>Ktedonosporobacteraceae</taxon>
        <taxon>Ktedonosporobacter</taxon>
    </lineage>
</organism>
<name>A0A4P6JTP6_KTERU</name>
<evidence type="ECO:0000256" key="1">
    <source>
        <dbReference type="ARBA" id="ARBA00006484"/>
    </source>
</evidence>
<evidence type="ECO:0000256" key="3">
    <source>
        <dbReference type="ARBA" id="ARBA00071493"/>
    </source>
</evidence>
<dbReference type="PANTHER" id="PTHR24320">
    <property type="entry name" value="RETINOL DEHYDROGENASE"/>
    <property type="match status" value="1"/>
</dbReference>
<sequence length="307" mass="32554">MALIITPFGPHSTAAEVSRGIDLSGKQVIVTGATSGIGIETARALANIGADVTLAVRNTYKGARVASSIMATTANRNIHVAQLDLANRASIAAFVAAWDKPLYVLVNNAGIFAPAEPRTPEGWDQQFVTNYLGHFALTLGLHSALEASGTSRIVSVSSSGHLYSPVDFNDIHFISRPYNPYDAYRQSKTANVLFAVEASKRWKTSGITANAINPGAIKTNLTSHIDTTGINLAEFSWKTPEQGAATSVFVATSSLLAGIGGRYFEDCNEAGLHQPGTKTGVAAYAIDPGLASQLWDISLDLLNDWHP</sequence>
<evidence type="ECO:0000313" key="5">
    <source>
        <dbReference type="Proteomes" id="UP000290365"/>
    </source>
</evidence>
<dbReference type="Pfam" id="PF00106">
    <property type="entry name" value="adh_short"/>
    <property type="match status" value="1"/>
</dbReference>
<comment type="similarity">
    <text evidence="1">Belongs to the short-chain dehydrogenases/reductases (SDR) family.</text>
</comment>
<proteinExistence type="inferred from homology"/>